<dbReference type="GO" id="GO:0050870">
    <property type="term" value="P:positive regulation of T cell activation"/>
    <property type="evidence" value="ECO:0000318"/>
    <property type="project" value="GO_Central"/>
</dbReference>
<dbReference type="InterPro" id="IPR013783">
    <property type="entry name" value="Ig-like_fold"/>
</dbReference>
<dbReference type="GO" id="GO:0005765">
    <property type="term" value="C:lysosomal membrane"/>
    <property type="evidence" value="ECO:0000318"/>
    <property type="project" value="GO_Central"/>
</dbReference>
<dbReference type="GeneID" id="108704740"/>
<proteinExistence type="predicted"/>
<evidence type="ECO:0000313" key="7">
    <source>
        <dbReference type="RefSeq" id="XP_018096907.1"/>
    </source>
</evidence>
<evidence type="ECO:0000256" key="4">
    <source>
        <dbReference type="SAM" id="SignalP"/>
    </source>
</evidence>
<dbReference type="AlphaFoldDB" id="A0A8J0TXJ6"/>
<dbReference type="PROSITE" id="PS50835">
    <property type="entry name" value="IG_LIKE"/>
    <property type="match status" value="3"/>
</dbReference>
<dbReference type="GO" id="GO:0050778">
    <property type="term" value="P:positive regulation of immune response"/>
    <property type="evidence" value="ECO:0000318"/>
    <property type="project" value="GO_Central"/>
</dbReference>
<dbReference type="InterPro" id="IPR003597">
    <property type="entry name" value="Ig_C1-set"/>
</dbReference>
<keyword evidence="1" id="KW-1015">Disulfide bond</keyword>
<dbReference type="GO" id="GO:0002503">
    <property type="term" value="P:peptide antigen assembly with MHC class II protein complex"/>
    <property type="evidence" value="ECO:0000318"/>
    <property type="project" value="GO_Central"/>
</dbReference>
<dbReference type="SMART" id="SM00409">
    <property type="entry name" value="IG"/>
    <property type="match status" value="1"/>
</dbReference>
<dbReference type="InterPro" id="IPR051755">
    <property type="entry name" value="Ig-like_CS_Receptor"/>
</dbReference>
<keyword evidence="3" id="KW-0812">Transmembrane</keyword>
<keyword evidence="2" id="KW-0325">Glycoprotein</keyword>
<evidence type="ECO:0000259" key="5">
    <source>
        <dbReference type="PROSITE" id="PS50835"/>
    </source>
</evidence>
<dbReference type="InterPro" id="IPR003599">
    <property type="entry name" value="Ig_sub"/>
</dbReference>
<evidence type="ECO:0000313" key="6">
    <source>
        <dbReference type="Proteomes" id="UP000186698"/>
    </source>
</evidence>
<sequence length="406" mass="46197">MRAAELHQILRIWGFLCLFLLSQTDAVLEVIAPFKHIARKGFNILIPCTFHLNKFPADPKLLTIEWDSYGRRILTYDNGVSTVDPRFSLNSNLAPRGVASLSVSNTQVSDGGRYTCTVTYGTEWQEEEIILEIQAPPQITITNKVVSENKESVLRASITGFYPQDLDVKWLRDGEILPGVTVNKSQRDPDGTHSTTSTVTIVPTKDNRNQIFSIRLQHFSLTVPLQEDFQLIYRVPVAPSIHISHEPFYKNKEQTLMCRVWGYYPESIAVGWFLSGSRVETSEIKRINSSALESSYRFLPTAESQGMEISCVVEHQALTQPLVQTLKVQLTDSKLIPLLLIGTFVGIFWIAALLIFFLCRKCIYKEKLVIEDLNYLKSRCNMTHRHSDKQTVIAELINMRNPCEFP</sequence>
<gene>
    <name evidence="7" type="primary">LOC108704740</name>
</gene>
<keyword evidence="6" id="KW-1185">Reference proteome</keyword>
<dbReference type="Proteomes" id="UP000186698">
    <property type="component" value="Chromosome 9_10L"/>
</dbReference>
<dbReference type="InterPro" id="IPR007110">
    <property type="entry name" value="Ig-like_dom"/>
</dbReference>
<dbReference type="Pfam" id="PF07654">
    <property type="entry name" value="C1-set"/>
    <property type="match status" value="2"/>
</dbReference>
<accession>A0A8J0TXJ6</accession>
<reference evidence="7" key="1">
    <citation type="submission" date="2025-08" db="UniProtKB">
        <authorList>
            <consortium name="RefSeq"/>
        </authorList>
    </citation>
    <scope>IDENTIFICATION</scope>
    <source>
        <strain evidence="7">J_2021</strain>
        <tissue evidence="7">Erythrocytes</tissue>
    </source>
</reference>
<dbReference type="OrthoDB" id="10043043at2759"/>
<dbReference type="GO" id="GO:0042605">
    <property type="term" value="F:peptide antigen binding"/>
    <property type="evidence" value="ECO:0000318"/>
    <property type="project" value="GO_Central"/>
</dbReference>
<dbReference type="RefSeq" id="XP_018096907.1">
    <property type="nucleotide sequence ID" value="XM_018241418.2"/>
</dbReference>
<dbReference type="KEGG" id="xla:108704740"/>
<feature type="domain" description="Ig-like" evidence="5">
    <location>
        <begin position="137"/>
        <end position="230"/>
    </location>
</feature>
<dbReference type="SMART" id="SM00407">
    <property type="entry name" value="IGc1"/>
    <property type="match status" value="2"/>
</dbReference>
<dbReference type="GO" id="GO:0042613">
    <property type="term" value="C:MHC class II protein complex"/>
    <property type="evidence" value="ECO:0000318"/>
    <property type="project" value="GO_Central"/>
</dbReference>
<feature type="domain" description="Ig-like" evidence="5">
    <location>
        <begin position="25"/>
        <end position="132"/>
    </location>
</feature>
<feature type="signal peptide" evidence="4">
    <location>
        <begin position="1"/>
        <end position="26"/>
    </location>
</feature>
<keyword evidence="4" id="KW-0732">Signal</keyword>
<evidence type="ECO:0000256" key="1">
    <source>
        <dbReference type="ARBA" id="ARBA00023157"/>
    </source>
</evidence>
<name>A0A8J0TXJ6_XENLA</name>
<dbReference type="GO" id="GO:0019886">
    <property type="term" value="P:antigen processing and presentation of exogenous peptide antigen via MHC class II"/>
    <property type="evidence" value="ECO:0000318"/>
    <property type="project" value="GO_Central"/>
</dbReference>
<organism evidence="6 7">
    <name type="scientific">Xenopus laevis</name>
    <name type="common">African clawed frog</name>
    <dbReference type="NCBI Taxonomy" id="8355"/>
    <lineage>
        <taxon>Eukaryota</taxon>
        <taxon>Metazoa</taxon>
        <taxon>Chordata</taxon>
        <taxon>Craniata</taxon>
        <taxon>Vertebrata</taxon>
        <taxon>Euteleostomi</taxon>
        <taxon>Amphibia</taxon>
        <taxon>Batrachia</taxon>
        <taxon>Anura</taxon>
        <taxon>Pipoidea</taxon>
        <taxon>Pipidae</taxon>
        <taxon>Xenopodinae</taxon>
        <taxon>Xenopus</taxon>
        <taxon>Xenopus</taxon>
    </lineage>
</organism>
<dbReference type="InterPro" id="IPR036179">
    <property type="entry name" value="Ig-like_dom_sf"/>
</dbReference>
<evidence type="ECO:0000256" key="2">
    <source>
        <dbReference type="ARBA" id="ARBA00023180"/>
    </source>
</evidence>
<dbReference type="CDD" id="cd00098">
    <property type="entry name" value="IgC1"/>
    <property type="match status" value="1"/>
</dbReference>
<feature type="transmembrane region" description="Helical" evidence="3">
    <location>
        <begin position="335"/>
        <end position="358"/>
    </location>
</feature>
<dbReference type="PANTHER" id="PTHR19971">
    <property type="entry name" value="SIGNAL-REGULATORY PROTEIN BETA"/>
    <property type="match status" value="1"/>
</dbReference>
<dbReference type="GO" id="GO:0031902">
    <property type="term" value="C:late endosome membrane"/>
    <property type="evidence" value="ECO:0000318"/>
    <property type="project" value="GO_Central"/>
</dbReference>
<dbReference type="SUPFAM" id="SSF48726">
    <property type="entry name" value="Immunoglobulin"/>
    <property type="match status" value="3"/>
</dbReference>
<keyword evidence="3" id="KW-1133">Transmembrane helix</keyword>
<feature type="domain" description="Ig-like" evidence="5">
    <location>
        <begin position="239"/>
        <end position="329"/>
    </location>
</feature>
<protein>
    <submittedName>
        <fullName evidence="7">Signal-regulatory protein beta-1</fullName>
    </submittedName>
</protein>
<keyword evidence="3" id="KW-0472">Membrane</keyword>
<dbReference type="GO" id="GO:0023026">
    <property type="term" value="F:MHC class II protein complex binding"/>
    <property type="evidence" value="ECO:0000318"/>
    <property type="project" value="GO_Central"/>
</dbReference>
<feature type="chain" id="PRO_5035265272" evidence="4">
    <location>
        <begin position="27"/>
        <end position="406"/>
    </location>
</feature>
<dbReference type="Gene3D" id="2.60.40.10">
    <property type="entry name" value="Immunoglobulins"/>
    <property type="match status" value="3"/>
</dbReference>
<evidence type="ECO:0000256" key="3">
    <source>
        <dbReference type="SAM" id="Phobius"/>
    </source>
</evidence>